<accession>A0AAQ4CRY6</accession>
<keyword evidence="2" id="KW-1185">Reference proteome</keyword>
<dbReference type="EMBL" id="AP025226">
    <property type="protein sequence ID" value="BDB98567.1"/>
    <property type="molecule type" value="Genomic_DNA"/>
</dbReference>
<gene>
    <name evidence="1" type="ORF">SACC_15840</name>
</gene>
<dbReference type="RefSeq" id="WP_229572419.1">
    <property type="nucleotide sequence ID" value="NZ_AP025226.1"/>
</dbReference>
<sequence length="357" mass="41766">MSEIAIPPIFIPFIRDSAITFWNYVVAYCDDLQIEDYRIDKGLERIRIRGDICNCLTRNENIRPYWTKKSGETYNCDNKTLKEFNYGEIRIGESDKGRQLILRLGSEGMSLFAMNIMKEITNIIRSKQLYSFARGYPILNERSFTLSRKLDPLDGRFYLDIRLNHNLIIRGGYNIGKVLRDVFLFTSEIWLQDKSVIIEFFENEFKQFKYIISNVMKTFKGEMKENPIIQDILYERLLLETIKNSLSSSIVYAYNWPSLRLYVSTKTSLISIEFPSSVFDIAKAAIIESSRTLGYSPIQLIRIVTKALDEGIKIKQNDRERKIILPEMYSLANSVLQGNPDIDLFYKLMRTMESERK</sequence>
<dbReference type="AlphaFoldDB" id="A0AAQ4CRY6"/>
<dbReference type="Proteomes" id="UP001319921">
    <property type="component" value="Chromosome"/>
</dbReference>
<protein>
    <submittedName>
        <fullName evidence="1">Uncharacterized protein</fullName>
    </submittedName>
</protein>
<dbReference type="GeneID" id="68866315"/>
<organism evidence="1 2">
    <name type="scientific">Saccharolobus caldissimus</name>
    <dbReference type="NCBI Taxonomy" id="1702097"/>
    <lineage>
        <taxon>Archaea</taxon>
        <taxon>Thermoproteota</taxon>
        <taxon>Thermoprotei</taxon>
        <taxon>Sulfolobales</taxon>
        <taxon>Sulfolobaceae</taxon>
        <taxon>Saccharolobus</taxon>
    </lineage>
</organism>
<name>A0AAQ4CRY6_9CREN</name>
<proteinExistence type="predicted"/>
<evidence type="ECO:0000313" key="1">
    <source>
        <dbReference type="EMBL" id="BDB98567.1"/>
    </source>
</evidence>
<dbReference type="KEGG" id="scas:SACC_15840"/>
<reference evidence="1 2" key="1">
    <citation type="journal article" date="2022" name="Microbiol. Resour. Announc.">
        <title>Complete Genome Sequence of the Hyperthermophilic and Acidophilic Archaeon Saccharolobus caldissimus Strain HS-3T.</title>
        <authorList>
            <person name="Sakai H.D."/>
            <person name="Kurosawa N."/>
        </authorList>
    </citation>
    <scope>NUCLEOTIDE SEQUENCE [LARGE SCALE GENOMIC DNA]</scope>
    <source>
        <strain evidence="1 2">JCM32116</strain>
    </source>
</reference>
<evidence type="ECO:0000313" key="2">
    <source>
        <dbReference type="Proteomes" id="UP001319921"/>
    </source>
</evidence>